<dbReference type="Proteomes" id="UP000241986">
    <property type="component" value="Unassembled WGS sequence"/>
</dbReference>
<reference evidence="1 2" key="1">
    <citation type="submission" date="2018-03" db="EMBL/GenBank/DDBJ databases">
        <title>Aeromonas veronii whole genome sequencing and analysis.</title>
        <authorList>
            <person name="Xie H."/>
            <person name="Liu T."/>
            <person name="Wang K."/>
        </authorList>
    </citation>
    <scope>NUCLEOTIDE SEQUENCE [LARGE SCALE GENOMIC DNA]</scope>
    <source>
        <strain evidence="1 2">XH.VA.1</strain>
    </source>
</reference>
<dbReference type="EMBL" id="PZKL01000045">
    <property type="protein sequence ID" value="PTH78894.1"/>
    <property type="molecule type" value="Genomic_DNA"/>
</dbReference>
<dbReference type="AlphaFoldDB" id="A0A2T4MWF5"/>
<protein>
    <submittedName>
        <fullName evidence="1">Uncharacterized protein</fullName>
    </submittedName>
</protein>
<proteinExistence type="predicted"/>
<evidence type="ECO:0000313" key="2">
    <source>
        <dbReference type="Proteomes" id="UP000241986"/>
    </source>
</evidence>
<sequence length="82" mass="9207">MPTFVAYNEDNFPVDIVQAKTKEMANIFWQGKGIVPISVREFNDAALQNHPTGVVSILSTVTKDGYTMRDANTKSKYVLVRK</sequence>
<comment type="caution">
    <text evidence="1">The sequence shown here is derived from an EMBL/GenBank/DDBJ whole genome shotgun (WGS) entry which is preliminary data.</text>
</comment>
<accession>A0A2T4MWF5</accession>
<dbReference type="RefSeq" id="WP_107684519.1">
    <property type="nucleotide sequence ID" value="NZ_PZKL01000045.1"/>
</dbReference>
<gene>
    <name evidence="1" type="ORF">DAA48_20850</name>
</gene>
<name>A0A2T4MWF5_AERVE</name>
<evidence type="ECO:0000313" key="1">
    <source>
        <dbReference type="EMBL" id="PTH78894.1"/>
    </source>
</evidence>
<organism evidence="1 2">
    <name type="scientific">Aeromonas veronii</name>
    <dbReference type="NCBI Taxonomy" id="654"/>
    <lineage>
        <taxon>Bacteria</taxon>
        <taxon>Pseudomonadati</taxon>
        <taxon>Pseudomonadota</taxon>
        <taxon>Gammaproteobacteria</taxon>
        <taxon>Aeromonadales</taxon>
        <taxon>Aeromonadaceae</taxon>
        <taxon>Aeromonas</taxon>
    </lineage>
</organism>